<evidence type="ECO:0000256" key="2">
    <source>
        <dbReference type="ARBA" id="ARBA00023015"/>
    </source>
</evidence>
<evidence type="ECO:0000256" key="1">
    <source>
        <dbReference type="ARBA" id="ARBA00009437"/>
    </source>
</evidence>
<dbReference type="InterPro" id="IPR036388">
    <property type="entry name" value="WH-like_DNA-bd_sf"/>
</dbReference>
<evidence type="ECO:0000313" key="7">
    <source>
        <dbReference type="Proteomes" id="UP000295097"/>
    </source>
</evidence>
<comment type="caution">
    <text evidence="6">The sequence shown here is derived from an EMBL/GenBank/DDBJ whole genome shotgun (WGS) entry which is preliminary data.</text>
</comment>
<keyword evidence="3 6" id="KW-0238">DNA-binding</keyword>
<dbReference type="InterPro" id="IPR000847">
    <property type="entry name" value="LysR_HTH_N"/>
</dbReference>
<keyword evidence="4" id="KW-0804">Transcription</keyword>
<dbReference type="Proteomes" id="UP000295097">
    <property type="component" value="Unassembled WGS sequence"/>
</dbReference>
<dbReference type="SUPFAM" id="SSF46785">
    <property type="entry name" value="Winged helix' DNA-binding domain"/>
    <property type="match status" value="1"/>
</dbReference>
<dbReference type="AlphaFoldDB" id="A0A4R3NEN2"/>
<keyword evidence="7" id="KW-1185">Reference proteome</keyword>
<comment type="similarity">
    <text evidence="1">Belongs to the LysR transcriptional regulatory family.</text>
</comment>
<sequence length="300" mass="33308">MIRMTLAQLEAFYWTVTLGSVEAASQRLHLSQPSVSQRLKLLQSQFDMPLTERQGRGLRITPYGQEVLFRSERILREIEEMESASEPAQLRGPVRIGIAEGLALVCLPLLMQQLRDRHPLLKLEIAVGISSDLEPRLQSHALDIAFLVNPSEHPDFTLSPMGLQETSWVAGANWSLPDLVRPRDLVDVPIVTNDPGSINFRQVKSWFASAGLAPQREDICSSVSMLAHVVTSGAAVGVLPVRMTEPYRLRDELRILRTSPAIPATPIHAKFRSQGIDPAARAVLAVMRQLLEGLGYTRND</sequence>
<protein>
    <submittedName>
        <fullName evidence="6">DNA-binding transcriptional LysR family regulator</fullName>
    </submittedName>
</protein>
<dbReference type="SUPFAM" id="SSF53850">
    <property type="entry name" value="Periplasmic binding protein-like II"/>
    <property type="match status" value="1"/>
</dbReference>
<dbReference type="CDD" id="cd05466">
    <property type="entry name" value="PBP2_LTTR_substrate"/>
    <property type="match status" value="1"/>
</dbReference>
<evidence type="ECO:0000313" key="6">
    <source>
        <dbReference type="EMBL" id="TCT28205.1"/>
    </source>
</evidence>
<gene>
    <name evidence="6" type="ORF">EDC90_10649</name>
</gene>
<dbReference type="InterPro" id="IPR036390">
    <property type="entry name" value="WH_DNA-bd_sf"/>
</dbReference>
<name>A0A4R3NEN2_9HYPH</name>
<dbReference type="Gene3D" id="3.40.190.10">
    <property type="entry name" value="Periplasmic binding protein-like II"/>
    <property type="match status" value="2"/>
</dbReference>
<proteinExistence type="inferred from homology"/>
<organism evidence="6 7">
    <name type="scientific">Martelella mediterranea</name>
    <dbReference type="NCBI Taxonomy" id="293089"/>
    <lineage>
        <taxon>Bacteria</taxon>
        <taxon>Pseudomonadati</taxon>
        <taxon>Pseudomonadota</taxon>
        <taxon>Alphaproteobacteria</taxon>
        <taxon>Hyphomicrobiales</taxon>
        <taxon>Aurantimonadaceae</taxon>
        <taxon>Martelella</taxon>
    </lineage>
</organism>
<evidence type="ECO:0000259" key="5">
    <source>
        <dbReference type="PROSITE" id="PS50931"/>
    </source>
</evidence>
<dbReference type="PANTHER" id="PTHR30126">
    <property type="entry name" value="HTH-TYPE TRANSCRIPTIONAL REGULATOR"/>
    <property type="match status" value="1"/>
</dbReference>
<evidence type="ECO:0000256" key="4">
    <source>
        <dbReference type="ARBA" id="ARBA00023163"/>
    </source>
</evidence>
<dbReference type="InterPro" id="IPR005119">
    <property type="entry name" value="LysR_subst-bd"/>
</dbReference>
<evidence type="ECO:0000256" key="3">
    <source>
        <dbReference type="ARBA" id="ARBA00023125"/>
    </source>
</evidence>
<dbReference type="Gene3D" id="1.10.10.10">
    <property type="entry name" value="Winged helix-like DNA-binding domain superfamily/Winged helix DNA-binding domain"/>
    <property type="match status" value="1"/>
</dbReference>
<keyword evidence="2" id="KW-0805">Transcription regulation</keyword>
<dbReference type="EMBL" id="SMAR01000064">
    <property type="protein sequence ID" value="TCT28205.1"/>
    <property type="molecule type" value="Genomic_DNA"/>
</dbReference>
<feature type="domain" description="HTH lysR-type" evidence="5">
    <location>
        <begin position="4"/>
        <end position="61"/>
    </location>
</feature>
<dbReference type="PRINTS" id="PR00039">
    <property type="entry name" value="HTHLYSR"/>
</dbReference>
<dbReference type="GO" id="GO:0003700">
    <property type="term" value="F:DNA-binding transcription factor activity"/>
    <property type="evidence" value="ECO:0007669"/>
    <property type="project" value="InterPro"/>
</dbReference>
<dbReference type="PANTHER" id="PTHR30126:SF40">
    <property type="entry name" value="HTH-TYPE TRANSCRIPTIONAL REGULATOR GLTR"/>
    <property type="match status" value="1"/>
</dbReference>
<reference evidence="6 7" key="1">
    <citation type="submission" date="2019-03" db="EMBL/GenBank/DDBJ databases">
        <title>Freshwater and sediment microbial communities from various areas in North America, analyzing microbe dynamics in response to fracking.</title>
        <authorList>
            <person name="Lamendella R."/>
        </authorList>
    </citation>
    <scope>NUCLEOTIDE SEQUENCE [LARGE SCALE GENOMIC DNA]</scope>
    <source>
        <strain evidence="6 7">175.2</strain>
    </source>
</reference>
<dbReference type="Pfam" id="PF03466">
    <property type="entry name" value="LysR_substrate"/>
    <property type="match status" value="1"/>
</dbReference>
<dbReference type="Pfam" id="PF00126">
    <property type="entry name" value="HTH_1"/>
    <property type="match status" value="1"/>
</dbReference>
<dbReference type="PROSITE" id="PS50931">
    <property type="entry name" value="HTH_LYSR"/>
    <property type="match status" value="1"/>
</dbReference>
<dbReference type="OrthoDB" id="8437302at2"/>
<dbReference type="RefSeq" id="WP_132314271.1">
    <property type="nucleotide sequence ID" value="NZ_SMAR01000064.1"/>
</dbReference>
<accession>A0A4R3NEN2</accession>
<dbReference type="GO" id="GO:0000976">
    <property type="term" value="F:transcription cis-regulatory region binding"/>
    <property type="evidence" value="ECO:0007669"/>
    <property type="project" value="TreeGrafter"/>
</dbReference>